<feature type="transmembrane region" description="Helical" evidence="4">
    <location>
        <begin position="267"/>
        <end position="287"/>
    </location>
</feature>
<accession>A0A501PFZ4</accession>
<dbReference type="PRINTS" id="PR00344">
    <property type="entry name" value="BCTRLSENSOR"/>
</dbReference>
<feature type="transmembrane region" description="Helical" evidence="4">
    <location>
        <begin position="41"/>
        <end position="59"/>
    </location>
</feature>
<dbReference type="PROSITE" id="PS50109">
    <property type="entry name" value="HIS_KIN"/>
    <property type="match status" value="1"/>
</dbReference>
<feature type="transmembrane region" description="Helical" evidence="4">
    <location>
        <begin position="241"/>
        <end position="261"/>
    </location>
</feature>
<name>A0A501PFZ4_9PROT</name>
<feature type="transmembrane region" description="Helical" evidence="4">
    <location>
        <begin position="108"/>
        <end position="130"/>
    </location>
</feature>
<feature type="transmembrane region" description="Helical" evidence="4">
    <location>
        <begin position="12"/>
        <end position="29"/>
    </location>
</feature>
<evidence type="ECO:0000313" key="7">
    <source>
        <dbReference type="Proteomes" id="UP000319148"/>
    </source>
</evidence>
<dbReference type="CDD" id="cd00075">
    <property type="entry name" value="HATPase"/>
    <property type="match status" value="1"/>
</dbReference>
<dbReference type="Pfam" id="PF13492">
    <property type="entry name" value="GAF_3"/>
    <property type="match status" value="1"/>
</dbReference>
<keyword evidence="7" id="KW-1185">Reference proteome</keyword>
<dbReference type="Gene3D" id="3.30.450.40">
    <property type="match status" value="1"/>
</dbReference>
<dbReference type="InterPro" id="IPR029016">
    <property type="entry name" value="GAF-like_dom_sf"/>
</dbReference>
<protein>
    <recommendedName>
        <fullName evidence="2">histidine kinase</fullName>
        <ecNumber evidence="2">2.7.13.3</ecNumber>
    </recommendedName>
</protein>
<dbReference type="EC" id="2.7.13.3" evidence="2"/>
<dbReference type="PANTHER" id="PTHR43547">
    <property type="entry name" value="TWO-COMPONENT HISTIDINE KINASE"/>
    <property type="match status" value="1"/>
</dbReference>
<dbReference type="InterPro" id="IPR036890">
    <property type="entry name" value="HATPase_C_sf"/>
</dbReference>
<dbReference type="InterPro" id="IPR014265">
    <property type="entry name" value="XrtA/PrsK"/>
</dbReference>
<keyword evidence="6" id="KW-0418">Kinase</keyword>
<keyword evidence="6" id="KW-0808">Transferase</keyword>
<comment type="caution">
    <text evidence="6">The sequence shown here is derived from an EMBL/GenBank/DDBJ whole genome shotgun (WGS) entry which is preliminary data.</text>
</comment>
<dbReference type="Proteomes" id="UP000319148">
    <property type="component" value="Unassembled WGS sequence"/>
</dbReference>
<evidence type="ECO:0000256" key="2">
    <source>
        <dbReference type="ARBA" id="ARBA00012438"/>
    </source>
</evidence>
<dbReference type="SUPFAM" id="SSF55874">
    <property type="entry name" value="ATPase domain of HSP90 chaperone/DNA topoisomerase II/histidine kinase"/>
    <property type="match status" value="1"/>
</dbReference>
<feature type="transmembrane region" description="Helical" evidence="4">
    <location>
        <begin position="171"/>
        <end position="189"/>
    </location>
</feature>
<keyword evidence="4" id="KW-1133">Transmembrane helix</keyword>
<dbReference type="InterPro" id="IPR004358">
    <property type="entry name" value="Sig_transdc_His_kin-like_C"/>
</dbReference>
<dbReference type="EMBL" id="VFIY01000014">
    <property type="protein sequence ID" value="TPD59360.1"/>
    <property type="molecule type" value="Genomic_DNA"/>
</dbReference>
<evidence type="ECO:0000259" key="5">
    <source>
        <dbReference type="PROSITE" id="PS50109"/>
    </source>
</evidence>
<dbReference type="InterPro" id="IPR003594">
    <property type="entry name" value="HATPase_dom"/>
</dbReference>
<organism evidence="6 7">
    <name type="scientific">Emcibacter nanhaiensis</name>
    <dbReference type="NCBI Taxonomy" id="1505037"/>
    <lineage>
        <taxon>Bacteria</taxon>
        <taxon>Pseudomonadati</taxon>
        <taxon>Pseudomonadota</taxon>
        <taxon>Alphaproteobacteria</taxon>
        <taxon>Emcibacterales</taxon>
        <taxon>Emcibacteraceae</taxon>
        <taxon>Emcibacter</taxon>
    </lineage>
</organism>
<feature type="transmembrane region" description="Helical" evidence="4">
    <location>
        <begin position="79"/>
        <end position="96"/>
    </location>
</feature>
<dbReference type="SMART" id="SM00387">
    <property type="entry name" value="HATPase_c"/>
    <property type="match status" value="1"/>
</dbReference>
<feature type="domain" description="Histidine kinase" evidence="5">
    <location>
        <begin position="489"/>
        <end position="695"/>
    </location>
</feature>
<keyword evidence="4" id="KW-0812">Transmembrane</keyword>
<keyword evidence="4" id="KW-0472">Membrane</keyword>
<dbReference type="OrthoDB" id="9785691at2"/>
<dbReference type="InterPro" id="IPR003018">
    <property type="entry name" value="GAF"/>
</dbReference>
<proteinExistence type="predicted"/>
<reference evidence="7" key="1">
    <citation type="submission" date="2019-06" db="EMBL/GenBank/DDBJ databases">
        <title>The complete genome of Emcibacter congregatus ZYLT.</title>
        <authorList>
            <person name="Zhao Z."/>
        </authorList>
    </citation>
    <scope>NUCLEOTIDE SEQUENCE [LARGE SCALE GENOMIC DNA]</scope>
    <source>
        <strain evidence="7">MCCC 1A06723</strain>
    </source>
</reference>
<gene>
    <name evidence="6" type="primary">prsK</name>
    <name evidence="6" type="ORF">FIV46_11235</name>
</gene>
<evidence type="ECO:0000256" key="3">
    <source>
        <dbReference type="ARBA" id="ARBA00022553"/>
    </source>
</evidence>
<dbReference type="Pfam" id="PF02518">
    <property type="entry name" value="HATPase_c"/>
    <property type="match status" value="1"/>
</dbReference>
<dbReference type="AlphaFoldDB" id="A0A501PFZ4"/>
<comment type="catalytic activity">
    <reaction evidence="1">
        <text>ATP + protein L-histidine = ADP + protein N-phospho-L-histidine.</text>
        <dbReference type="EC" id="2.7.13.3"/>
    </reaction>
</comment>
<dbReference type="Gene3D" id="3.30.565.10">
    <property type="entry name" value="Histidine kinase-like ATPase, C-terminal domain"/>
    <property type="match status" value="1"/>
</dbReference>
<dbReference type="SUPFAM" id="SSF55781">
    <property type="entry name" value="GAF domain-like"/>
    <property type="match status" value="1"/>
</dbReference>
<dbReference type="NCBIfam" id="TIGR02916">
    <property type="entry name" value="PEP_his_kin"/>
    <property type="match status" value="1"/>
</dbReference>
<sequence>MEGVFSDIGIYTYAMATGAYLVLAAILLITSRNRLSSTQKWLAFVLMINVVWGLVHTFSYLPGNQAFLFLTLVEFLRNSAWIFMLVHLMFNIWCAQGNEKLARKIGRIYGIGFGILLTVELLTVGGNAGWSDIIIPAKVNMYESLFISILVLLLVENVYRSTAEENRWGIRYLCLALGTLYVFDFLLYADNILFTAIGPKLYEARGLINFLVVPMIGISASRNPDWSLKVQISRKAAFHTITLIGSGAYLIGMSAAGYYLQNHGGKWGNLLQATFVVVAVLALVAALSSGHFRSQVKVLIGKHLFRYKYDYREEWLRFIGTISDTKHHYGLRERSIQAVADIMDSPGGGLWLREKPDAYVMAAKWNYHPRMEGELDINDPFIRYIEQQEWVVNLDEVEDGKIKGSDYRIPNWLLETPELWLVVPLLHHDRTVGFILLMRPRGAKDLNWESLDLLKIVGRQVGSYLAEQIAEHALAEAREFEAFNRKFAFVVHDIKNLASQLSLIVRNAEKHAGNPEFQQDMLLTVKDSAEKMNNLLSRITVVQEPSREKEEETSDLVDFLEKVISRHAKSGTSVGFSKREDSLPVNADLESLDTVFMHLVQNAIDACTPEDVRVDLRLSSEDGYAIVKLSDNGCGMSEEFIRNELFRPFRSTKENGYGIGAYESREIIKRMGGRLSVRSAPGEGTTMTVYLKLASENEKQLNEVVQ</sequence>
<dbReference type="InterPro" id="IPR005467">
    <property type="entry name" value="His_kinase_dom"/>
</dbReference>
<evidence type="ECO:0000313" key="6">
    <source>
        <dbReference type="EMBL" id="TPD59360.1"/>
    </source>
</evidence>
<keyword evidence="3" id="KW-0597">Phosphoprotein</keyword>
<dbReference type="GO" id="GO:0000155">
    <property type="term" value="F:phosphorelay sensor kinase activity"/>
    <property type="evidence" value="ECO:0007669"/>
    <property type="project" value="TreeGrafter"/>
</dbReference>
<evidence type="ECO:0000256" key="1">
    <source>
        <dbReference type="ARBA" id="ARBA00000085"/>
    </source>
</evidence>
<dbReference type="PANTHER" id="PTHR43547:SF2">
    <property type="entry name" value="HYBRID SIGNAL TRANSDUCTION HISTIDINE KINASE C"/>
    <property type="match status" value="1"/>
</dbReference>
<evidence type="ECO:0000256" key="4">
    <source>
        <dbReference type="SAM" id="Phobius"/>
    </source>
</evidence>
<feature type="transmembrane region" description="Helical" evidence="4">
    <location>
        <begin position="142"/>
        <end position="159"/>
    </location>
</feature>